<sequence length="378" mass="41526">MALKGVKVIEMIGLAPGPVCGTILADFGATVTVVHKLDPPPFDVMSSGKKMLSVNLKSNEGVDIIKKLCASTDVFIDTYRPGVLEKNGLGPNTLMKENSRLIYARLSGYGQTGYYKDKPGHDINYAGISGVLSMLTRKEQPPFPPLNLLADFAGGSLLTALGIVLALFERTMSGKGQVIDLSMTEGAAYVANWLFKSRSLPIFSQDPGKNILDGGVAFYNTYKTKDGKFMAVGALEPLFYSNFIKGLQLSEDVYYQGADQEMCQRKFQDVFLTKTQEEWTVIFDKLDACVTPVVYFDEVDKNQCNASRKSFYIDHNNNIAPEPAPKFSRTLPVATGKEAPPKHGQHTSEILTELGYSKTDIHELINKGCVYATEKSKL</sequence>
<dbReference type="InterPro" id="IPR050509">
    <property type="entry name" value="CoA-transferase_III"/>
</dbReference>
<dbReference type="GO" id="GO:0005739">
    <property type="term" value="C:mitochondrion"/>
    <property type="evidence" value="ECO:0007669"/>
    <property type="project" value="TreeGrafter"/>
</dbReference>
<dbReference type="GO" id="GO:0008206">
    <property type="term" value="P:bile acid metabolic process"/>
    <property type="evidence" value="ECO:0007669"/>
    <property type="project" value="TreeGrafter"/>
</dbReference>
<dbReference type="PANTHER" id="PTHR48228">
    <property type="entry name" value="SUCCINYL-COA--D-CITRAMALATE COA-TRANSFERASE"/>
    <property type="match status" value="1"/>
</dbReference>
<evidence type="ECO:0000256" key="1">
    <source>
        <dbReference type="ARBA" id="ARBA00008383"/>
    </source>
</evidence>
<evidence type="ECO:0000313" key="3">
    <source>
        <dbReference type="Proteomes" id="UP001497472"/>
    </source>
</evidence>
<evidence type="ECO:0008006" key="4">
    <source>
        <dbReference type="Google" id="ProtNLM"/>
    </source>
</evidence>
<dbReference type="GO" id="GO:0008111">
    <property type="term" value="F:alpha-methylacyl-CoA racemase activity"/>
    <property type="evidence" value="ECO:0007669"/>
    <property type="project" value="TreeGrafter"/>
</dbReference>
<evidence type="ECO:0000313" key="2">
    <source>
        <dbReference type="EMBL" id="CAK1550083.1"/>
    </source>
</evidence>
<dbReference type="InterPro" id="IPR023606">
    <property type="entry name" value="CoA-Trfase_III_dom_1_sf"/>
</dbReference>
<keyword evidence="3" id="KW-1185">Reference proteome</keyword>
<dbReference type="PANTHER" id="PTHR48228:SF5">
    <property type="entry name" value="ALPHA-METHYLACYL-COA RACEMASE"/>
    <property type="match status" value="1"/>
</dbReference>
<protein>
    <recommendedName>
        <fullName evidence="4">Alpha-methylacyl-CoA racemase</fullName>
    </recommendedName>
</protein>
<dbReference type="Gene3D" id="3.40.50.10540">
    <property type="entry name" value="Crotonobetainyl-coa:carnitine coa-transferase, domain 1"/>
    <property type="match status" value="2"/>
</dbReference>
<proteinExistence type="inferred from homology"/>
<dbReference type="Gene3D" id="3.30.1540.10">
    <property type="entry name" value="formyl-coa transferase, domain 3"/>
    <property type="match status" value="1"/>
</dbReference>
<dbReference type="Pfam" id="PF02515">
    <property type="entry name" value="CoA_transf_3"/>
    <property type="match status" value="1"/>
</dbReference>
<dbReference type="AlphaFoldDB" id="A0AAV1JL93"/>
<dbReference type="SUPFAM" id="SSF89796">
    <property type="entry name" value="CoA-transferase family III (CaiB/BaiF)"/>
    <property type="match status" value="1"/>
</dbReference>
<comment type="similarity">
    <text evidence="1">Belongs to the CoA-transferase III family.</text>
</comment>
<dbReference type="Proteomes" id="UP001497472">
    <property type="component" value="Unassembled WGS sequence"/>
</dbReference>
<dbReference type="EMBL" id="CAVLEF010000040">
    <property type="protein sequence ID" value="CAK1550083.1"/>
    <property type="molecule type" value="Genomic_DNA"/>
</dbReference>
<gene>
    <name evidence="2" type="ORF">LNINA_LOCUS9328</name>
</gene>
<comment type="caution">
    <text evidence="2">The sequence shown here is derived from an EMBL/GenBank/DDBJ whole genome shotgun (WGS) entry which is preliminary data.</text>
</comment>
<dbReference type="InterPro" id="IPR044855">
    <property type="entry name" value="CoA-Trfase_III_dom3_sf"/>
</dbReference>
<accession>A0AAV1JL93</accession>
<name>A0AAV1JL93_9NEOP</name>
<organism evidence="2 3">
    <name type="scientific">Leptosia nina</name>
    <dbReference type="NCBI Taxonomy" id="320188"/>
    <lineage>
        <taxon>Eukaryota</taxon>
        <taxon>Metazoa</taxon>
        <taxon>Ecdysozoa</taxon>
        <taxon>Arthropoda</taxon>
        <taxon>Hexapoda</taxon>
        <taxon>Insecta</taxon>
        <taxon>Pterygota</taxon>
        <taxon>Neoptera</taxon>
        <taxon>Endopterygota</taxon>
        <taxon>Lepidoptera</taxon>
        <taxon>Glossata</taxon>
        <taxon>Ditrysia</taxon>
        <taxon>Papilionoidea</taxon>
        <taxon>Pieridae</taxon>
        <taxon>Pierinae</taxon>
        <taxon>Leptosia</taxon>
    </lineage>
</organism>
<reference evidence="2 3" key="1">
    <citation type="submission" date="2023-11" db="EMBL/GenBank/DDBJ databases">
        <authorList>
            <person name="Okamura Y."/>
        </authorList>
    </citation>
    <scope>NUCLEOTIDE SEQUENCE [LARGE SCALE GENOMIC DNA]</scope>
</reference>
<dbReference type="InterPro" id="IPR003673">
    <property type="entry name" value="CoA-Trfase_fam_III"/>
</dbReference>